<dbReference type="AlphaFoldDB" id="A0A841U2S1"/>
<keyword evidence="2" id="KW-1185">Reference proteome</keyword>
<evidence type="ECO:0000313" key="2">
    <source>
        <dbReference type="Proteomes" id="UP000553776"/>
    </source>
</evidence>
<evidence type="ECO:0000313" key="1">
    <source>
        <dbReference type="EMBL" id="MBB6695037.1"/>
    </source>
</evidence>
<protein>
    <submittedName>
        <fullName evidence="1">Uncharacterized protein</fullName>
    </submittedName>
</protein>
<gene>
    <name evidence="1" type="ORF">H7B90_26945</name>
</gene>
<accession>A0A841U2S1</accession>
<reference evidence="1 2" key="1">
    <citation type="submission" date="2020-08" db="EMBL/GenBank/DDBJ databases">
        <title>Cohnella phylogeny.</title>
        <authorList>
            <person name="Dunlap C."/>
        </authorList>
    </citation>
    <scope>NUCLEOTIDE SEQUENCE [LARGE SCALE GENOMIC DNA]</scope>
    <source>
        <strain evidence="1 2">DSM 25239</strain>
    </source>
</reference>
<organism evidence="1 2">
    <name type="scientific">Cohnella xylanilytica</name>
    <dbReference type="NCBI Taxonomy" id="557555"/>
    <lineage>
        <taxon>Bacteria</taxon>
        <taxon>Bacillati</taxon>
        <taxon>Bacillota</taxon>
        <taxon>Bacilli</taxon>
        <taxon>Bacillales</taxon>
        <taxon>Paenibacillaceae</taxon>
        <taxon>Cohnella</taxon>
    </lineage>
</organism>
<proteinExistence type="predicted"/>
<comment type="caution">
    <text evidence="1">The sequence shown here is derived from an EMBL/GenBank/DDBJ whole genome shotgun (WGS) entry which is preliminary data.</text>
</comment>
<dbReference type="RefSeq" id="WP_185138994.1">
    <property type="nucleotide sequence ID" value="NZ_JACJVR010000110.1"/>
</dbReference>
<sequence length="156" mass="16929">MKKSITIAVGCAIVLAGGIYAVSEKDPRIVPVHPNEVASIEIFNASLTTVPNDSEIQAMVVTESADVAKVIDRLNRIKPSDKAIPLDGDYTLVLHRNDGTELVYVYEKGEMRTSTGFSGQAKSDNVLNRLWASLDYPVRDMKGEGLPAIVNAEREG</sequence>
<dbReference type="Proteomes" id="UP000553776">
    <property type="component" value="Unassembled WGS sequence"/>
</dbReference>
<dbReference type="EMBL" id="JACJVR010000110">
    <property type="protein sequence ID" value="MBB6695037.1"/>
    <property type="molecule type" value="Genomic_DNA"/>
</dbReference>
<name>A0A841U2S1_9BACL</name>